<name>A0A6F8VFX4_9PROT</name>
<dbReference type="PANTHER" id="PTHR43825">
    <property type="entry name" value="PYRUVATE DEHYDROGENASE E1 COMPONENT"/>
    <property type="match status" value="1"/>
</dbReference>
<dbReference type="SMART" id="SM00861">
    <property type="entry name" value="Transket_pyr"/>
    <property type="match status" value="1"/>
</dbReference>
<evidence type="ECO:0000313" key="6">
    <source>
        <dbReference type="EMBL" id="BCB28723.1"/>
    </source>
</evidence>
<keyword evidence="7" id="KW-1185">Reference proteome</keyword>
<organism evidence="6 7">
    <name type="scientific">Sulfurimicrobium lacus</name>
    <dbReference type="NCBI Taxonomy" id="2715678"/>
    <lineage>
        <taxon>Bacteria</taxon>
        <taxon>Pseudomonadati</taxon>
        <taxon>Pseudomonadota</taxon>
        <taxon>Betaproteobacteria</taxon>
        <taxon>Nitrosomonadales</taxon>
        <taxon>Sulfuricellaceae</taxon>
        <taxon>Sulfurimicrobium</taxon>
    </lineage>
</organism>
<comment type="cofactor">
    <cofactor evidence="3">
        <name>thiamine diphosphate</name>
        <dbReference type="ChEBI" id="CHEBI:58937"/>
    </cofactor>
</comment>
<dbReference type="SUPFAM" id="SSF52518">
    <property type="entry name" value="Thiamin diphosphate-binding fold (THDP-binding)"/>
    <property type="match status" value="2"/>
</dbReference>
<evidence type="ECO:0000256" key="3">
    <source>
        <dbReference type="ARBA" id="ARBA00001964"/>
    </source>
</evidence>
<dbReference type="InterPro" id="IPR005475">
    <property type="entry name" value="Transketolase-like_Pyr-bd"/>
</dbReference>
<evidence type="ECO:0000256" key="4">
    <source>
        <dbReference type="ARBA" id="ARBA00007131"/>
    </source>
</evidence>
<dbReference type="GO" id="GO:0005737">
    <property type="term" value="C:cytoplasm"/>
    <property type="evidence" value="ECO:0007669"/>
    <property type="project" value="UniProtKB-ARBA"/>
</dbReference>
<evidence type="ECO:0000256" key="1">
    <source>
        <dbReference type="ARBA" id="ARBA00001936"/>
    </source>
</evidence>
<reference evidence="7" key="1">
    <citation type="submission" date="2020-03" db="EMBL/GenBank/DDBJ databases">
        <title>Complete genome sequence of sulfur-oxidizing bacterium skT11.</title>
        <authorList>
            <person name="Kanda M."/>
            <person name="Kojima H."/>
            <person name="Fukui M."/>
        </authorList>
    </citation>
    <scope>NUCLEOTIDE SEQUENCE [LARGE SCALE GENOMIC DNA]</scope>
    <source>
        <strain evidence="7">skT11</strain>
    </source>
</reference>
<dbReference type="EMBL" id="AP022853">
    <property type="protein sequence ID" value="BCB28723.1"/>
    <property type="molecule type" value="Genomic_DNA"/>
</dbReference>
<evidence type="ECO:0000313" key="7">
    <source>
        <dbReference type="Proteomes" id="UP000502260"/>
    </source>
</evidence>
<dbReference type="Gene3D" id="3.40.50.920">
    <property type="match status" value="1"/>
</dbReference>
<dbReference type="Proteomes" id="UP000502260">
    <property type="component" value="Chromosome"/>
</dbReference>
<dbReference type="AlphaFoldDB" id="A0A6F8VFX4"/>
<sequence>MGDQIGEAVSGTLYYVPFKEFERVRALPVPPVEKTGLFAALCRINTLYMIARAGSGHIGSSFSSMDIMSWLQLNELRIAPEGDEVSPQDIFFSSKGHDAPGLYNTFIGLGRLDFDLIHTLRKLGGLPGHPDIATPNIVTNTGSLGMGVSKAKGMIFANRLRKRSGNVFVLTGDGELQEGQFWESLVSAANNKLHELTVIIDHNKLQSDTLVAKVSDLGDLEAKLAAFGWHVSRCDGNDLAALAQTLAATKNVTDKPKVIIADTIKGKGVSFMEHTSIDSDVEFYKFHSGAPSDEAYVKAAQELIDTANAKLNTAGAAQLELETIIRPAAVLPENPQRLIQAYSNALIEQARRNPNIVALDADLILDTGLIPFQKEFPDRFVECGIAEQDMVSQAGGMALQGLLPVVHSFACFLSSRPNEQIYNNATELEKIIYVGSLAGVVPGGPGHSHQAVRDISALGGIPGLTLMEPSCEAEVAMLLDWAVNQSAGSSYLRLVSLPWVIPFELPSDYKPQLGKGVTLTEGKDAVLITYGPVLLSAAVQAAQSLREEKGLSVKVINLPWLNNIDAEWLTREVGTCMDIFSLDNHYLVGGQGDRIAEIIAKEALSEKKLFRVGIGEIPACGTNPEILKVHGLDSASISAVIRAKLNK</sequence>
<dbReference type="InterPro" id="IPR009014">
    <property type="entry name" value="Transketo_C/PFOR_II"/>
</dbReference>
<proteinExistence type="inferred from homology"/>
<evidence type="ECO:0000259" key="5">
    <source>
        <dbReference type="SMART" id="SM00861"/>
    </source>
</evidence>
<dbReference type="InterPro" id="IPR051157">
    <property type="entry name" value="PDH/Transketolase"/>
</dbReference>
<dbReference type="PANTHER" id="PTHR43825:SF1">
    <property type="entry name" value="TRANSKETOLASE-LIKE PYRIMIDINE-BINDING DOMAIN-CONTAINING PROTEIN"/>
    <property type="match status" value="1"/>
</dbReference>
<dbReference type="InterPro" id="IPR005474">
    <property type="entry name" value="Transketolase_N"/>
</dbReference>
<comment type="similarity">
    <text evidence="4">Belongs to the transketolase family.</text>
</comment>
<gene>
    <name evidence="6" type="ORF">SKTS_36090</name>
</gene>
<feature type="domain" description="Transketolase-like pyrimidine-binding" evidence="5">
    <location>
        <begin position="336"/>
        <end position="500"/>
    </location>
</feature>
<dbReference type="CDD" id="cd07033">
    <property type="entry name" value="TPP_PYR_DXS_TK_like"/>
    <property type="match status" value="1"/>
</dbReference>
<dbReference type="CDD" id="cd02012">
    <property type="entry name" value="TPP_TK"/>
    <property type="match status" value="1"/>
</dbReference>
<protein>
    <submittedName>
        <fullName evidence="6">Transketolase</fullName>
    </submittedName>
</protein>
<dbReference type="InterPro" id="IPR033248">
    <property type="entry name" value="Transketolase_C"/>
</dbReference>
<dbReference type="InterPro" id="IPR029061">
    <property type="entry name" value="THDP-binding"/>
</dbReference>
<dbReference type="KEGG" id="slac:SKTS_36090"/>
<dbReference type="Pfam" id="PF02780">
    <property type="entry name" value="Transketolase_C"/>
    <property type="match status" value="1"/>
</dbReference>
<dbReference type="Gene3D" id="3.40.50.970">
    <property type="match status" value="2"/>
</dbReference>
<comment type="cofactor">
    <cofactor evidence="1">
        <name>Mn(2+)</name>
        <dbReference type="ChEBI" id="CHEBI:29035"/>
    </cofactor>
</comment>
<dbReference type="SUPFAM" id="SSF52922">
    <property type="entry name" value="TK C-terminal domain-like"/>
    <property type="match status" value="1"/>
</dbReference>
<accession>A0A6F8VFX4</accession>
<comment type="cofactor">
    <cofactor evidence="2">
        <name>Mg(2+)</name>
        <dbReference type="ChEBI" id="CHEBI:18420"/>
    </cofactor>
</comment>
<evidence type="ECO:0000256" key="2">
    <source>
        <dbReference type="ARBA" id="ARBA00001946"/>
    </source>
</evidence>
<dbReference type="Pfam" id="PF02779">
    <property type="entry name" value="Transket_pyr"/>
    <property type="match status" value="1"/>
</dbReference>
<dbReference type="Pfam" id="PF00456">
    <property type="entry name" value="Transketolase_N"/>
    <property type="match status" value="1"/>
</dbReference>